<dbReference type="EMBL" id="RBNI01006192">
    <property type="protein sequence ID" value="RUP46187.1"/>
    <property type="molecule type" value="Genomic_DNA"/>
</dbReference>
<reference evidence="3 4" key="1">
    <citation type="journal article" date="2018" name="New Phytol.">
        <title>Phylogenomics of Endogonaceae and evolution of mycorrhizas within Mucoromycota.</title>
        <authorList>
            <person name="Chang Y."/>
            <person name="Desiro A."/>
            <person name="Na H."/>
            <person name="Sandor L."/>
            <person name="Lipzen A."/>
            <person name="Clum A."/>
            <person name="Barry K."/>
            <person name="Grigoriev I.V."/>
            <person name="Martin F.M."/>
            <person name="Stajich J.E."/>
            <person name="Smith M.E."/>
            <person name="Bonito G."/>
            <person name="Spatafora J.W."/>
        </authorList>
    </citation>
    <scope>NUCLEOTIDE SEQUENCE [LARGE SCALE GENOMIC DNA]</scope>
    <source>
        <strain evidence="3 4">GMNB39</strain>
    </source>
</reference>
<evidence type="ECO:0000256" key="2">
    <source>
        <dbReference type="SAM" id="SignalP"/>
    </source>
</evidence>
<dbReference type="PANTHER" id="PTHR12111">
    <property type="entry name" value="SPLICING FACTOR YJU2"/>
    <property type="match status" value="1"/>
</dbReference>
<keyword evidence="2" id="KW-0732">Signal</keyword>
<sequence>MGMFTLLFVFDRTLNVCLTAGVRFNAEKKKIGMYHSTSIWQFRMKCHLCDNWIEIHTDPKTTQYLVISGARKKIEEWEPEDSEVIKLKGIHQYRRLPCIVLLDEETAEKLAADAFYRLEHTVTDEKKREEALPALTRLQRLNETQWSDPYALSQKLRKKFREDKMLAKMEERVAEEIRDRNSLHIPLLPKSEEDEIKAKTTEFAGGQNSPLTFLILPVRSTIDHVLEQAEKRKLEIAASSIFNQDKKRRRTSGPLDDVRSGTTPRSVVKELGVLATVHTKLKIDPFLSTVGFGRVAQAVRDGDTGNVAADAAGGLVGLVRVKEKAETKALAKTRVTNPRTDIVDKDGVNKSKG</sequence>
<dbReference type="GO" id="GO:0071014">
    <property type="term" value="C:post-mRNA release spliceosomal complex"/>
    <property type="evidence" value="ECO:0007669"/>
    <property type="project" value="TreeGrafter"/>
</dbReference>
<evidence type="ECO:0000313" key="3">
    <source>
        <dbReference type="EMBL" id="RUP46187.1"/>
    </source>
</evidence>
<dbReference type="PANTHER" id="PTHR12111:SF2">
    <property type="entry name" value="SPLICING FACTOR YJU2B-RELATED"/>
    <property type="match status" value="1"/>
</dbReference>
<comment type="similarity">
    <text evidence="1">Belongs to the CWC16 family.</text>
</comment>
<proteinExistence type="inferred from homology"/>
<name>A0A433D5Q6_9FUNG</name>
<protein>
    <recommendedName>
        <fullName evidence="5">CWC16 protein</fullName>
    </recommendedName>
</protein>
<dbReference type="GO" id="GO:0000398">
    <property type="term" value="P:mRNA splicing, via spliceosome"/>
    <property type="evidence" value="ECO:0007669"/>
    <property type="project" value="InterPro"/>
</dbReference>
<dbReference type="Proteomes" id="UP000268093">
    <property type="component" value="Unassembled WGS sequence"/>
</dbReference>
<gene>
    <name evidence="3" type="ORF">BC936DRAFT_147241</name>
</gene>
<comment type="caution">
    <text evidence="3">The sequence shown here is derived from an EMBL/GenBank/DDBJ whole genome shotgun (WGS) entry which is preliminary data.</text>
</comment>
<keyword evidence="4" id="KW-1185">Reference proteome</keyword>
<dbReference type="OrthoDB" id="360327at2759"/>
<evidence type="ECO:0008006" key="5">
    <source>
        <dbReference type="Google" id="ProtNLM"/>
    </source>
</evidence>
<evidence type="ECO:0000313" key="4">
    <source>
        <dbReference type="Proteomes" id="UP000268093"/>
    </source>
</evidence>
<dbReference type="InterPro" id="IPR007590">
    <property type="entry name" value="Saf4/Yju2"/>
</dbReference>
<accession>A0A433D5Q6</accession>
<organism evidence="3 4">
    <name type="scientific">Jimgerdemannia flammicorona</name>
    <dbReference type="NCBI Taxonomy" id="994334"/>
    <lineage>
        <taxon>Eukaryota</taxon>
        <taxon>Fungi</taxon>
        <taxon>Fungi incertae sedis</taxon>
        <taxon>Mucoromycota</taxon>
        <taxon>Mucoromycotina</taxon>
        <taxon>Endogonomycetes</taxon>
        <taxon>Endogonales</taxon>
        <taxon>Endogonaceae</taxon>
        <taxon>Jimgerdemannia</taxon>
    </lineage>
</organism>
<dbReference type="AlphaFoldDB" id="A0A433D5Q6"/>
<dbReference type="GO" id="GO:0005684">
    <property type="term" value="C:U2-type spliceosomal complex"/>
    <property type="evidence" value="ECO:0007669"/>
    <property type="project" value="TreeGrafter"/>
</dbReference>
<dbReference type="Pfam" id="PF04502">
    <property type="entry name" value="Saf4_Yju2"/>
    <property type="match status" value="1"/>
</dbReference>
<evidence type="ECO:0000256" key="1">
    <source>
        <dbReference type="ARBA" id="ARBA00005595"/>
    </source>
</evidence>
<feature type="chain" id="PRO_5019194538" description="CWC16 protein" evidence="2">
    <location>
        <begin position="20"/>
        <end position="353"/>
    </location>
</feature>
<feature type="signal peptide" evidence="2">
    <location>
        <begin position="1"/>
        <end position="19"/>
    </location>
</feature>